<feature type="domain" description="Mono-/di-acylglycerol lipase N-terminal" evidence="5">
    <location>
        <begin position="11"/>
        <end position="75"/>
    </location>
</feature>
<dbReference type="Proteomes" id="UP000700596">
    <property type="component" value="Unassembled WGS sequence"/>
</dbReference>
<dbReference type="InterPro" id="IPR005592">
    <property type="entry name" value="Mono/diacylglycerol_lipase_N"/>
</dbReference>
<dbReference type="GO" id="GO:0016787">
    <property type="term" value="F:hydrolase activity"/>
    <property type="evidence" value="ECO:0007669"/>
    <property type="project" value="UniProtKB-KW"/>
</dbReference>
<feature type="domain" description="Fungal lipase-type" evidence="4">
    <location>
        <begin position="102"/>
        <end position="231"/>
    </location>
</feature>
<evidence type="ECO:0000313" key="7">
    <source>
        <dbReference type="EMBL" id="KAH7119552.1"/>
    </source>
</evidence>
<dbReference type="Gene3D" id="3.40.50.1820">
    <property type="entry name" value="alpha/beta hydrolase"/>
    <property type="match status" value="1"/>
</dbReference>
<feature type="chain" id="PRO_5040653980" evidence="3">
    <location>
        <begin position="19"/>
        <end position="300"/>
    </location>
</feature>
<gene>
    <name evidence="7" type="ORF">B0J11DRAFT_551749</name>
    <name evidence="6" type="ORF">B0J11DRAFT_582078</name>
</gene>
<dbReference type="PANTHER" id="PTHR46640">
    <property type="entry name" value="TRIACYLGLYCEROL LIPASE, PUTATIVE (AFU_ORTHOLOGUE AFUA_6G06510)-RELATED"/>
    <property type="match status" value="1"/>
</dbReference>
<reference evidence="7" key="1">
    <citation type="journal article" date="2021" name="Nat. Commun.">
        <title>Genetic determinants of endophytism in the Arabidopsis root mycobiome.</title>
        <authorList>
            <person name="Mesny F."/>
            <person name="Miyauchi S."/>
            <person name="Thiergart T."/>
            <person name="Pickel B."/>
            <person name="Atanasova L."/>
            <person name="Karlsson M."/>
            <person name="Huettel B."/>
            <person name="Barry K.W."/>
            <person name="Haridas S."/>
            <person name="Chen C."/>
            <person name="Bauer D."/>
            <person name="Andreopoulos W."/>
            <person name="Pangilinan J."/>
            <person name="LaButti K."/>
            <person name="Riley R."/>
            <person name="Lipzen A."/>
            <person name="Clum A."/>
            <person name="Drula E."/>
            <person name="Henrissat B."/>
            <person name="Kohler A."/>
            <person name="Grigoriev I.V."/>
            <person name="Martin F.M."/>
            <person name="Hacquard S."/>
        </authorList>
    </citation>
    <scope>NUCLEOTIDE SEQUENCE</scope>
    <source>
        <strain evidence="7">MPI-CAGE-CH-0243</strain>
    </source>
</reference>
<dbReference type="OrthoDB" id="426718at2759"/>
<dbReference type="SUPFAM" id="SSF53474">
    <property type="entry name" value="alpha/beta-Hydrolases"/>
    <property type="match status" value="1"/>
</dbReference>
<organism evidence="7 8">
    <name type="scientific">Dendryphion nanum</name>
    <dbReference type="NCBI Taxonomy" id="256645"/>
    <lineage>
        <taxon>Eukaryota</taxon>
        <taxon>Fungi</taxon>
        <taxon>Dikarya</taxon>
        <taxon>Ascomycota</taxon>
        <taxon>Pezizomycotina</taxon>
        <taxon>Dothideomycetes</taxon>
        <taxon>Pleosporomycetidae</taxon>
        <taxon>Pleosporales</taxon>
        <taxon>Torulaceae</taxon>
        <taxon>Dendryphion</taxon>
    </lineage>
</organism>
<accession>A0A9P9IGU7</accession>
<evidence type="ECO:0000259" key="5">
    <source>
        <dbReference type="Pfam" id="PF03893"/>
    </source>
</evidence>
<keyword evidence="8" id="KW-1185">Reference proteome</keyword>
<keyword evidence="1 3" id="KW-0732">Signal</keyword>
<dbReference type="EMBL" id="JAGMWT010000011">
    <property type="protein sequence ID" value="KAH7119548.1"/>
    <property type="molecule type" value="Genomic_DNA"/>
</dbReference>
<evidence type="ECO:0000256" key="3">
    <source>
        <dbReference type="SAM" id="SignalP"/>
    </source>
</evidence>
<dbReference type="AlphaFoldDB" id="A0A9P9IGU7"/>
<sequence length="300" mass="32921">MLLTLLTTIYSCIHLAQAAPAVLEQRDVSPDVLSRLQLMEQYAAAAYCRENNNSPETQLSCHVGNCPRVDAADTYTALEFQNTPHTDTTGFVAIDNTNQLIVVSFRGTASFLGWIVDFTYNRTPTTICNGCGAHQGFWTAWLSVRDAISNTVRDLVVANPGFNVICTGHSLGGAIASLAAADLRNAGYNATLYSFGAPRFADSVLSEYISNQPGGNYRVTHTNDPVPRVPPSWTGAVHVRPEYYITTSNFQPVNTADIRICLGSLDRGCNAGWLWFDVISHGWYFDNIWLCFPLLDLSPL</sequence>
<feature type="signal peptide" evidence="3">
    <location>
        <begin position="1"/>
        <end position="18"/>
    </location>
</feature>
<evidence type="ECO:0000256" key="2">
    <source>
        <dbReference type="ARBA" id="ARBA00022801"/>
    </source>
</evidence>
<dbReference type="InterPro" id="IPR051299">
    <property type="entry name" value="AB_hydrolase_lip/est"/>
</dbReference>
<evidence type="ECO:0000259" key="4">
    <source>
        <dbReference type="Pfam" id="PF01764"/>
    </source>
</evidence>
<proteinExistence type="predicted"/>
<dbReference type="EMBL" id="JAGMWT010000011">
    <property type="protein sequence ID" value="KAH7119552.1"/>
    <property type="molecule type" value="Genomic_DNA"/>
</dbReference>
<dbReference type="InterPro" id="IPR029058">
    <property type="entry name" value="AB_hydrolase_fold"/>
</dbReference>
<protein>
    <submittedName>
        <fullName evidence="7">Alpha/Beta hydrolase protein</fullName>
    </submittedName>
</protein>
<evidence type="ECO:0000256" key="1">
    <source>
        <dbReference type="ARBA" id="ARBA00022729"/>
    </source>
</evidence>
<comment type="caution">
    <text evidence="7">The sequence shown here is derived from an EMBL/GenBank/DDBJ whole genome shotgun (WGS) entry which is preliminary data.</text>
</comment>
<dbReference type="Pfam" id="PF03893">
    <property type="entry name" value="Lipase3_N"/>
    <property type="match status" value="1"/>
</dbReference>
<evidence type="ECO:0000313" key="8">
    <source>
        <dbReference type="Proteomes" id="UP000700596"/>
    </source>
</evidence>
<dbReference type="Pfam" id="PF01764">
    <property type="entry name" value="Lipase_3"/>
    <property type="match status" value="1"/>
</dbReference>
<dbReference type="InterPro" id="IPR002921">
    <property type="entry name" value="Fungal_lipase-type"/>
</dbReference>
<dbReference type="GO" id="GO:0016042">
    <property type="term" value="P:lipid catabolic process"/>
    <property type="evidence" value="ECO:0007669"/>
    <property type="project" value="InterPro"/>
</dbReference>
<evidence type="ECO:0000313" key="6">
    <source>
        <dbReference type="EMBL" id="KAH7119548.1"/>
    </source>
</evidence>
<name>A0A9P9IGU7_9PLEO</name>
<dbReference type="PANTHER" id="PTHR46640:SF1">
    <property type="entry name" value="FUNGAL LIPASE-LIKE DOMAIN-CONTAINING PROTEIN-RELATED"/>
    <property type="match status" value="1"/>
</dbReference>
<dbReference type="CDD" id="cd00519">
    <property type="entry name" value="Lipase_3"/>
    <property type="match status" value="1"/>
</dbReference>
<keyword evidence="2 7" id="KW-0378">Hydrolase</keyword>